<gene>
    <name evidence="6" type="ORF">ENM46_04470</name>
</gene>
<evidence type="ECO:0000313" key="6">
    <source>
        <dbReference type="EMBL" id="HHR34181.1"/>
    </source>
</evidence>
<dbReference type="Gene3D" id="1.10.357.10">
    <property type="entry name" value="Tetracycline Repressor, domain 2"/>
    <property type="match status" value="1"/>
</dbReference>
<evidence type="ECO:0000256" key="3">
    <source>
        <dbReference type="ARBA" id="ARBA00023163"/>
    </source>
</evidence>
<reference evidence="6" key="1">
    <citation type="journal article" date="2020" name="mSystems">
        <title>Genome- and Community-Level Interaction Insights into Carbon Utilization and Element Cycling Functions of Hydrothermarchaeota in Hydrothermal Sediment.</title>
        <authorList>
            <person name="Zhou Z."/>
            <person name="Liu Y."/>
            <person name="Xu W."/>
            <person name="Pan J."/>
            <person name="Luo Z.H."/>
            <person name="Li M."/>
        </authorList>
    </citation>
    <scope>NUCLEOTIDE SEQUENCE [LARGE SCALE GENOMIC DNA]</scope>
    <source>
        <strain evidence="6">SpSt-1088</strain>
    </source>
</reference>
<evidence type="ECO:0000256" key="4">
    <source>
        <dbReference type="PROSITE-ProRule" id="PRU00335"/>
    </source>
</evidence>
<protein>
    <submittedName>
        <fullName evidence="6">TetR/AcrR family transcriptional regulator</fullName>
    </submittedName>
</protein>
<dbReference type="Pfam" id="PF00440">
    <property type="entry name" value="TetR_N"/>
    <property type="match status" value="1"/>
</dbReference>
<evidence type="ECO:0000256" key="1">
    <source>
        <dbReference type="ARBA" id="ARBA00023015"/>
    </source>
</evidence>
<comment type="caution">
    <text evidence="6">The sequence shown here is derived from an EMBL/GenBank/DDBJ whole genome shotgun (WGS) entry which is preliminary data.</text>
</comment>
<accession>A0A7C5U6E0</accession>
<dbReference type="InterPro" id="IPR009057">
    <property type="entry name" value="Homeodomain-like_sf"/>
</dbReference>
<keyword evidence="2 4" id="KW-0238">DNA-binding</keyword>
<dbReference type="FunFam" id="1.10.10.60:FF:000141">
    <property type="entry name" value="TetR family transcriptional regulator"/>
    <property type="match status" value="1"/>
</dbReference>
<dbReference type="PANTHER" id="PTHR43479">
    <property type="entry name" value="ACREF/ENVCD OPERON REPRESSOR-RELATED"/>
    <property type="match status" value="1"/>
</dbReference>
<dbReference type="PRINTS" id="PR00455">
    <property type="entry name" value="HTHTETR"/>
</dbReference>
<dbReference type="InterPro" id="IPR001647">
    <property type="entry name" value="HTH_TetR"/>
</dbReference>
<evidence type="ECO:0000256" key="2">
    <source>
        <dbReference type="ARBA" id="ARBA00023125"/>
    </source>
</evidence>
<feature type="domain" description="HTH tetR-type" evidence="5">
    <location>
        <begin position="8"/>
        <end position="68"/>
    </location>
</feature>
<dbReference type="GO" id="GO:0003677">
    <property type="term" value="F:DNA binding"/>
    <property type="evidence" value="ECO:0007669"/>
    <property type="project" value="UniProtKB-UniRule"/>
</dbReference>
<keyword evidence="1" id="KW-0805">Transcription regulation</keyword>
<name>A0A7C5U6E0_9BACT</name>
<feature type="DNA-binding region" description="H-T-H motif" evidence="4">
    <location>
        <begin position="31"/>
        <end position="50"/>
    </location>
</feature>
<keyword evidence="3" id="KW-0804">Transcription</keyword>
<dbReference type="EMBL" id="DRXW01000273">
    <property type="protein sequence ID" value="HHR34181.1"/>
    <property type="molecule type" value="Genomic_DNA"/>
</dbReference>
<dbReference type="PROSITE" id="PS50977">
    <property type="entry name" value="HTH_TETR_2"/>
    <property type="match status" value="1"/>
</dbReference>
<proteinExistence type="predicted"/>
<evidence type="ECO:0000259" key="5">
    <source>
        <dbReference type="PROSITE" id="PS50977"/>
    </source>
</evidence>
<dbReference type="SUPFAM" id="SSF46689">
    <property type="entry name" value="Homeodomain-like"/>
    <property type="match status" value="1"/>
</dbReference>
<organism evidence="6">
    <name type="scientific">Fervidobacterium nodosum</name>
    <dbReference type="NCBI Taxonomy" id="2424"/>
    <lineage>
        <taxon>Bacteria</taxon>
        <taxon>Thermotogati</taxon>
        <taxon>Thermotogota</taxon>
        <taxon>Thermotogae</taxon>
        <taxon>Thermotogales</taxon>
        <taxon>Fervidobacteriaceae</taxon>
        <taxon>Fervidobacterium</taxon>
    </lineage>
</organism>
<dbReference type="PANTHER" id="PTHR43479:SF11">
    <property type="entry name" value="ACREF_ENVCD OPERON REPRESSOR-RELATED"/>
    <property type="match status" value="1"/>
</dbReference>
<dbReference type="AlphaFoldDB" id="A0A7C5U6E0"/>
<dbReference type="InterPro" id="IPR050624">
    <property type="entry name" value="HTH-type_Tx_Regulator"/>
</dbReference>
<sequence length="191" mass="22443">MTEKIRENKTKEKIIEAARKLFSEKGFEGVSMEDIAQASGVRKSLIYYYFPSKEVLFEEVWIKVIDELENEVFSDVENEGSIVKIIKKVIKRYVEFVMNKEELSKLIARERLNVLENQNNLSNAKRRYEIFLQRFERFFEKGKDENVLNDLEPSTATEIVSSVDAIPRRGLLKSVEDFLLRVILKEKIVEK</sequence>